<proteinExistence type="inferred from homology"/>
<evidence type="ECO:0000256" key="4">
    <source>
        <dbReference type="ARBA" id="ARBA00022989"/>
    </source>
</evidence>
<feature type="transmembrane region" description="Helical" evidence="7">
    <location>
        <begin position="342"/>
        <end position="362"/>
    </location>
</feature>
<name>A0AAQ4FPR8_AMBAM</name>
<dbReference type="AlphaFoldDB" id="A0AAQ4FPR8"/>
<feature type="transmembrane region" description="Helical" evidence="7">
    <location>
        <begin position="101"/>
        <end position="124"/>
    </location>
</feature>
<dbReference type="Proteomes" id="UP001321473">
    <property type="component" value="Unassembled WGS sequence"/>
</dbReference>
<dbReference type="InterPro" id="IPR024989">
    <property type="entry name" value="MFS_assoc_dom"/>
</dbReference>
<accession>A0AAQ4FPR8</accession>
<feature type="transmembrane region" description="Helical" evidence="7">
    <location>
        <begin position="374"/>
        <end position="394"/>
    </location>
</feature>
<evidence type="ECO:0000259" key="8">
    <source>
        <dbReference type="Pfam" id="PF12832"/>
    </source>
</evidence>
<sequence>MVTEQKQSAGEWGQNSGQPQQTTTFSWLPACVNRKLLPFKLHYFLFIAGEAGVGPYIAVVGRQNGIGPATMAVIFAVMPLTAVVFKPICGFIIDKTRNVTAVILVLQVLCTLFYGIAFFCPSAISNGAVFKGHLGCPLGEFDVTGSSGSEECASGSSVSLYCTLSSGKHAWEAMEARLVSEKKVMLTNASNACNDLREDVLLANGSLGFPSEVRCSCESALYRNSNFWIYTVSAVLGFALAAALNNVGDAAVSNALGSDINAFGRQRLFGTLSYGMASPLIGYLVDISSSEGFTNYKPCFYVFAACMALDMVLILCLPRMRIADVSVNFFGDIGKLLSSPEILLFTVFTFLAGSMIGFLNSFETWFLEDLGTPTYLIGLTKTVQCFGAEPVLFFLSTYILERIGYFYSYSVAFALFACKALGYSFLRNVWGSLAVNIVGGAVFPMVYAAMAVFAKKRARPGTAASMVCILGAMYDGLGSAAGSLIGGTSVDRIGARQTFLYLGCLSVASTVLCALCYLMLRFTTVHKLDVTREQTKTSTLQGGCCCDATKLSLKSDIDMLQLRLPKN</sequence>
<feature type="transmembrane region" description="Helical" evidence="7">
    <location>
        <begin position="227"/>
        <end position="247"/>
    </location>
</feature>
<keyword evidence="10" id="KW-1185">Reference proteome</keyword>
<evidence type="ECO:0000313" key="10">
    <source>
        <dbReference type="Proteomes" id="UP001321473"/>
    </source>
</evidence>
<reference evidence="9 10" key="1">
    <citation type="journal article" date="2023" name="Arcadia Sci">
        <title>De novo assembly of a long-read Amblyomma americanum tick genome.</title>
        <authorList>
            <person name="Chou S."/>
            <person name="Poskanzer K.E."/>
            <person name="Rollins M."/>
            <person name="Thuy-Boun P.S."/>
        </authorList>
    </citation>
    <scope>NUCLEOTIDE SEQUENCE [LARGE SCALE GENOMIC DNA]</scope>
    <source>
        <strain evidence="9">F_SG_1</strain>
        <tissue evidence="9">Salivary glands</tissue>
    </source>
</reference>
<feature type="transmembrane region" description="Helical" evidence="7">
    <location>
        <begin position="432"/>
        <end position="454"/>
    </location>
</feature>
<evidence type="ECO:0000256" key="7">
    <source>
        <dbReference type="SAM" id="Phobius"/>
    </source>
</evidence>
<comment type="caution">
    <text evidence="9">The sequence shown here is derived from an EMBL/GenBank/DDBJ whole genome shotgun (WGS) entry which is preliminary data.</text>
</comment>
<evidence type="ECO:0000256" key="5">
    <source>
        <dbReference type="ARBA" id="ARBA00023136"/>
    </source>
</evidence>
<evidence type="ECO:0000313" key="9">
    <source>
        <dbReference type="EMBL" id="KAK8788733.1"/>
    </source>
</evidence>
<dbReference type="InterPro" id="IPR051717">
    <property type="entry name" value="MFS_MFSD6"/>
</dbReference>
<evidence type="ECO:0000256" key="6">
    <source>
        <dbReference type="SAM" id="MobiDB-lite"/>
    </source>
</evidence>
<keyword evidence="3 7" id="KW-0812">Transmembrane</keyword>
<dbReference type="InterPro" id="IPR036259">
    <property type="entry name" value="MFS_trans_sf"/>
</dbReference>
<keyword evidence="5 7" id="KW-0472">Membrane</keyword>
<feature type="region of interest" description="Disordered" evidence="6">
    <location>
        <begin position="1"/>
        <end position="20"/>
    </location>
</feature>
<feature type="transmembrane region" description="Helical" evidence="7">
    <location>
        <begin position="66"/>
        <end position="89"/>
    </location>
</feature>
<dbReference type="EMBL" id="JARKHS020000535">
    <property type="protein sequence ID" value="KAK8788733.1"/>
    <property type="molecule type" value="Genomic_DNA"/>
</dbReference>
<gene>
    <name evidence="9" type="ORF">V5799_021492</name>
</gene>
<evidence type="ECO:0000256" key="3">
    <source>
        <dbReference type="ARBA" id="ARBA00022692"/>
    </source>
</evidence>
<feature type="transmembrane region" description="Helical" evidence="7">
    <location>
        <begin position="499"/>
        <end position="520"/>
    </location>
</feature>
<dbReference type="Gene3D" id="1.20.1250.20">
    <property type="entry name" value="MFS general substrate transporter like domains"/>
    <property type="match status" value="3"/>
</dbReference>
<feature type="transmembrane region" description="Helical" evidence="7">
    <location>
        <begin position="466"/>
        <end position="487"/>
    </location>
</feature>
<feature type="domain" description="Major facilitator superfamily associated" evidence="8">
    <location>
        <begin position="39"/>
        <end position="500"/>
    </location>
</feature>
<dbReference type="GO" id="GO:0016020">
    <property type="term" value="C:membrane"/>
    <property type="evidence" value="ECO:0007669"/>
    <property type="project" value="UniProtKB-SubCell"/>
</dbReference>
<dbReference type="PANTHER" id="PTHR16172">
    <property type="entry name" value="MAJOR FACILITATOR SUPERFAMILY DOMAIN-CONTAINING PROTEIN 6-LIKE"/>
    <property type="match status" value="1"/>
</dbReference>
<evidence type="ECO:0000256" key="2">
    <source>
        <dbReference type="ARBA" id="ARBA00005241"/>
    </source>
</evidence>
<organism evidence="9 10">
    <name type="scientific">Amblyomma americanum</name>
    <name type="common">Lone star tick</name>
    <dbReference type="NCBI Taxonomy" id="6943"/>
    <lineage>
        <taxon>Eukaryota</taxon>
        <taxon>Metazoa</taxon>
        <taxon>Ecdysozoa</taxon>
        <taxon>Arthropoda</taxon>
        <taxon>Chelicerata</taxon>
        <taxon>Arachnida</taxon>
        <taxon>Acari</taxon>
        <taxon>Parasitiformes</taxon>
        <taxon>Ixodida</taxon>
        <taxon>Ixodoidea</taxon>
        <taxon>Ixodidae</taxon>
        <taxon>Amblyomminae</taxon>
        <taxon>Amblyomma</taxon>
    </lineage>
</organism>
<protein>
    <recommendedName>
        <fullName evidence="8">Major facilitator superfamily associated domain-containing protein</fullName>
    </recommendedName>
</protein>
<dbReference type="PANTHER" id="PTHR16172:SF30">
    <property type="entry name" value="SUGAR BABY, ISOFORM C"/>
    <property type="match status" value="1"/>
</dbReference>
<dbReference type="SUPFAM" id="SSF103473">
    <property type="entry name" value="MFS general substrate transporter"/>
    <property type="match status" value="2"/>
</dbReference>
<feature type="transmembrane region" description="Helical" evidence="7">
    <location>
        <begin position="268"/>
        <end position="285"/>
    </location>
</feature>
<keyword evidence="4 7" id="KW-1133">Transmembrane helix</keyword>
<feature type="transmembrane region" description="Helical" evidence="7">
    <location>
        <begin position="406"/>
        <end position="426"/>
    </location>
</feature>
<dbReference type="Pfam" id="PF12832">
    <property type="entry name" value="MFS_1_like"/>
    <property type="match status" value="1"/>
</dbReference>
<evidence type="ECO:0000256" key="1">
    <source>
        <dbReference type="ARBA" id="ARBA00004141"/>
    </source>
</evidence>
<feature type="transmembrane region" description="Helical" evidence="7">
    <location>
        <begin position="300"/>
        <end position="322"/>
    </location>
</feature>
<feature type="transmembrane region" description="Helical" evidence="7">
    <location>
        <begin position="43"/>
        <end position="60"/>
    </location>
</feature>
<comment type="subcellular location">
    <subcellularLocation>
        <location evidence="1">Membrane</location>
        <topology evidence="1">Multi-pass membrane protein</topology>
    </subcellularLocation>
</comment>
<comment type="similarity">
    <text evidence="2">Belongs to the major facilitator superfamily. MFSD6 family.</text>
</comment>